<dbReference type="Proteomes" id="UP000006787">
    <property type="component" value="Unassembled WGS sequence"/>
</dbReference>
<gene>
    <name evidence="1" type="ORF">C426_1976</name>
</gene>
<dbReference type="SUPFAM" id="SSF53335">
    <property type="entry name" value="S-adenosyl-L-methionine-dependent methyltransferases"/>
    <property type="match status" value="1"/>
</dbReference>
<dbReference type="PATRIC" id="fig|1231377.3.peg.1956"/>
<dbReference type="EMBL" id="AMQS01000035">
    <property type="protein sequence ID" value="EKF50686.1"/>
    <property type="molecule type" value="Genomic_DNA"/>
</dbReference>
<comment type="caution">
    <text evidence="1">The sequence shown here is derived from an EMBL/GenBank/DDBJ whole genome shotgun (WGS) entry which is preliminary data.</text>
</comment>
<protein>
    <recommendedName>
        <fullName evidence="3">NAD(P)-dependent oxidoreductase</fullName>
    </recommendedName>
</protein>
<organism evidence="1 2">
    <name type="scientific">Lactococcus garvieae DCC43</name>
    <dbReference type="NCBI Taxonomy" id="1231377"/>
    <lineage>
        <taxon>Bacteria</taxon>
        <taxon>Bacillati</taxon>
        <taxon>Bacillota</taxon>
        <taxon>Bacilli</taxon>
        <taxon>Lactobacillales</taxon>
        <taxon>Streptococcaceae</taxon>
        <taxon>Lactococcus</taxon>
    </lineage>
</organism>
<dbReference type="InterPro" id="IPR029063">
    <property type="entry name" value="SAM-dependent_MTases_sf"/>
</dbReference>
<evidence type="ECO:0000313" key="2">
    <source>
        <dbReference type="Proteomes" id="UP000006787"/>
    </source>
</evidence>
<reference evidence="1 2" key="1">
    <citation type="journal article" date="2012" name="J. Bacteriol.">
        <title>Genome Sequence of the Bacteriocin-Producing Strain Lactococcus garvieae DCC43.</title>
        <authorList>
            <person name="Gabrielsen C."/>
            <person name="Brede D.A."/>
            <person name="Hernandez P.E."/>
            <person name="Nes I.F."/>
            <person name="Diep D.B."/>
        </authorList>
    </citation>
    <scope>NUCLEOTIDE SEQUENCE [LARGE SCALE GENOMIC DNA]</scope>
    <source>
        <strain evidence="1 2">DCC43</strain>
    </source>
</reference>
<accession>K2PT80</accession>
<dbReference type="AlphaFoldDB" id="K2PT80"/>
<dbReference type="eggNOG" id="COG0827">
    <property type="taxonomic scope" value="Bacteria"/>
</dbReference>
<sequence length="195" mass="22056">MSKDWTGNKVASFATLGASNHSAGIREENDYYATDPKAVKLLLEKEKFNSIVFEPSCGEGHISRVLLDNGYAVKSSDLINRGFGEVQDFFETDEFNGDIITNPPYKMALDFVKHSLNIIPEGNKVAMFLKLQFLEGKARKEFYKNNPPKKIYVASGRLVCAKNGDFEKYRSSAVAYAWFIWEKGYKGSPEIDWIN</sequence>
<dbReference type="RefSeq" id="WP_003136590.1">
    <property type="nucleotide sequence ID" value="NZ_AMQS01000035.1"/>
</dbReference>
<name>K2PT80_9LACT</name>
<evidence type="ECO:0008006" key="3">
    <source>
        <dbReference type="Google" id="ProtNLM"/>
    </source>
</evidence>
<proteinExistence type="predicted"/>
<evidence type="ECO:0000313" key="1">
    <source>
        <dbReference type="EMBL" id="EKF50686.1"/>
    </source>
</evidence>